<accession>A0AAV4WEA7</accession>
<feature type="region of interest" description="Disordered" evidence="1">
    <location>
        <begin position="88"/>
        <end position="107"/>
    </location>
</feature>
<name>A0AAV4WEA7_CAEEX</name>
<comment type="caution">
    <text evidence="2">The sequence shown here is derived from an EMBL/GenBank/DDBJ whole genome shotgun (WGS) entry which is preliminary data.</text>
</comment>
<dbReference type="Proteomes" id="UP001054945">
    <property type="component" value="Unassembled WGS sequence"/>
</dbReference>
<evidence type="ECO:0000256" key="1">
    <source>
        <dbReference type="SAM" id="MobiDB-lite"/>
    </source>
</evidence>
<organism evidence="2 3">
    <name type="scientific">Caerostris extrusa</name>
    <name type="common">Bark spider</name>
    <name type="synonym">Caerostris bankana</name>
    <dbReference type="NCBI Taxonomy" id="172846"/>
    <lineage>
        <taxon>Eukaryota</taxon>
        <taxon>Metazoa</taxon>
        <taxon>Ecdysozoa</taxon>
        <taxon>Arthropoda</taxon>
        <taxon>Chelicerata</taxon>
        <taxon>Arachnida</taxon>
        <taxon>Araneae</taxon>
        <taxon>Araneomorphae</taxon>
        <taxon>Entelegynae</taxon>
        <taxon>Araneoidea</taxon>
        <taxon>Araneidae</taxon>
        <taxon>Caerostris</taxon>
    </lineage>
</organism>
<keyword evidence="3" id="KW-1185">Reference proteome</keyword>
<gene>
    <name evidence="2" type="ORF">CEXT_571601</name>
</gene>
<sequence>METRYLVARSKGSTRNGSSISLGSMQRFDLKRKLVTCWLEADGRLGIETRYFLARSRSLSPRYSKQRFDLKWSFLSLAVASQSPLETPTCAAPSVQPTGEHGESPFKTSPVFPWSLLIQPQVAWK</sequence>
<evidence type="ECO:0000313" key="2">
    <source>
        <dbReference type="EMBL" id="GIY81052.1"/>
    </source>
</evidence>
<proteinExistence type="predicted"/>
<dbReference type="AlphaFoldDB" id="A0AAV4WEA7"/>
<evidence type="ECO:0000313" key="3">
    <source>
        <dbReference type="Proteomes" id="UP001054945"/>
    </source>
</evidence>
<protein>
    <submittedName>
        <fullName evidence="2">Uncharacterized protein</fullName>
    </submittedName>
</protein>
<reference evidence="2 3" key="1">
    <citation type="submission" date="2021-06" db="EMBL/GenBank/DDBJ databases">
        <title>Caerostris extrusa draft genome.</title>
        <authorList>
            <person name="Kono N."/>
            <person name="Arakawa K."/>
        </authorList>
    </citation>
    <scope>NUCLEOTIDE SEQUENCE [LARGE SCALE GENOMIC DNA]</scope>
</reference>
<dbReference type="EMBL" id="BPLR01016071">
    <property type="protein sequence ID" value="GIY81052.1"/>
    <property type="molecule type" value="Genomic_DNA"/>
</dbReference>